<proteinExistence type="predicted"/>
<evidence type="ECO:0000256" key="2">
    <source>
        <dbReference type="SAM" id="SignalP"/>
    </source>
</evidence>
<comment type="caution">
    <text evidence="3">The sequence shown here is derived from an EMBL/GenBank/DDBJ whole genome shotgun (WGS) entry which is preliminary data.</text>
</comment>
<feature type="region of interest" description="Disordered" evidence="1">
    <location>
        <begin position="80"/>
        <end position="99"/>
    </location>
</feature>
<keyword evidence="2" id="KW-0732">Signal</keyword>
<keyword evidence="4" id="KW-1185">Reference proteome</keyword>
<evidence type="ECO:0008006" key="5">
    <source>
        <dbReference type="Google" id="ProtNLM"/>
    </source>
</evidence>
<evidence type="ECO:0000256" key="1">
    <source>
        <dbReference type="SAM" id="MobiDB-lite"/>
    </source>
</evidence>
<dbReference type="GeneID" id="97378169"/>
<evidence type="ECO:0000313" key="3">
    <source>
        <dbReference type="EMBL" id="MFH8588313.1"/>
    </source>
</evidence>
<feature type="compositionally biased region" description="Low complexity" evidence="1">
    <location>
        <begin position="82"/>
        <end position="92"/>
    </location>
</feature>
<dbReference type="EMBL" id="JBIRGH010000022">
    <property type="protein sequence ID" value="MFH8588313.1"/>
    <property type="molecule type" value="Genomic_DNA"/>
</dbReference>
<protein>
    <recommendedName>
        <fullName evidence="5">Secreted protein</fullName>
    </recommendedName>
</protein>
<evidence type="ECO:0000313" key="4">
    <source>
        <dbReference type="Proteomes" id="UP001610990"/>
    </source>
</evidence>
<dbReference type="RefSeq" id="WP_052861011.1">
    <property type="nucleotide sequence ID" value="NZ_JBEZAY010000071.1"/>
</dbReference>
<feature type="region of interest" description="Disordered" evidence="1">
    <location>
        <begin position="1"/>
        <end position="22"/>
    </location>
</feature>
<name>A0ABW7RLL0_9ACTN</name>
<feature type="chain" id="PRO_5045891753" description="Secreted protein" evidence="2">
    <location>
        <begin position="43"/>
        <end position="166"/>
    </location>
</feature>
<sequence length="166" mass="17274">MTVPTPRRTAPRPPVARPAARGHVRRAGAAVALCLAAATAAAAPPAPATPTGCGELVRGQLCLRGPAGSAGTYTATYRRHGAPAPHGPRTTGGAPGPPGTRDEFSVRLGYQRRNDRITAFPGWFGTRRTVRGAAELSGRVEMRPDECIRGVMEHGAEVSVTTWSCG</sequence>
<organism evidence="3 4">
    <name type="scientific">Streptomyces celluloflavus</name>
    <dbReference type="NCBI Taxonomy" id="58344"/>
    <lineage>
        <taxon>Bacteria</taxon>
        <taxon>Bacillati</taxon>
        <taxon>Actinomycetota</taxon>
        <taxon>Actinomycetes</taxon>
        <taxon>Kitasatosporales</taxon>
        <taxon>Streptomycetaceae</taxon>
        <taxon>Streptomyces</taxon>
    </lineage>
</organism>
<accession>A0ABW7RLL0</accession>
<dbReference type="Proteomes" id="UP001610990">
    <property type="component" value="Unassembled WGS sequence"/>
</dbReference>
<reference evidence="3 4" key="1">
    <citation type="submission" date="2024-10" db="EMBL/GenBank/DDBJ databases">
        <title>The Natural Products Discovery Center: Release of the First 8490 Sequenced Strains for Exploring Actinobacteria Biosynthetic Diversity.</title>
        <authorList>
            <person name="Kalkreuter E."/>
            <person name="Kautsar S.A."/>
            <person name="Yang D."/>
            <person name="Bader C.D."/>
            <person name="Teijaro C.N."/>
            <person name="Fluegel L."/>
            <person name="Davis C.M."/>
            <person name="Simpson J.R."/>
            <person name="Lauterbach L."/>
            <person name="Steele A.D."/>
            <person name="Gui C."/>
            <person name="Meng S."/>
            <person name="Li G."/>
            <person name="Viehrig K."/>
            <person name="Ye F."/>
            <person name="Su P."/>
            <person name="Kiefer A.F."/>
            <person name="Nichols A."/>
            <person name="Cepeda A.J."/>
            <person name="Yan W."/>
            <person name="Fan B."/>
            <person name="Jiang Y."/>
            <person name="Adhikari A."/>
            <person name="Zheng C.-J."/>
            <person name="Schuster L."/>
            <person name="Cowan T.M."/>
            <person name="Smanski M.J."/>
            <person name="Chevrette M.G."/>
            <person name="De Carvalho L.P.S."/>
            <person name="Shen B."/>
        </authorList>
    </citation>
    <scope>NUCLEOTIDE SEQUENCE [LARGE SCALE GENOMIC DNA]</scope>
    <source>
        <strain evidence="3 4">NPDC018013</strain>
    </source>
</reference>
<feature type="signal peptide" evidence="2">
    <location>
        <begin position="1"/>
        <end position="42"/>
    </location>
</feature>
<gene>
    <name evidence="3" type="ORF">ACH4GP_28625</name>
</gene>